<dbReference type="AlphaFoldDB" id="G5ID54"/>
<proteinExistence type="predicted"/>
<dbReference type="HOGENOM" id="CLU_2422939_0_0_9"/>
<reference evidence="3 4" key="1">
    <citation type="submission" date="2011-08" db="EMBL/GenBank/DDBJ databases">
        <title>The Genome Sequence of Clostridium hathewayi WAL-18680.</title>
        <authorList>
            <consortium name="The Broad Institute Genome Sequencing Platform"/>
            <person name="Earl A."/>
            <person name="Ward D."/>
            <person name="Feldgarden M."/>
            <person name="Gevers D."/>
            <person name="Finegold S.M."/>
            <person name="Summanen P.H."/>
            <person name="Molitoris D.R."/>
            <person name="Song M."/>
            <person name="Daigneault M."/>
            <person name="Allen-Vercoe E."/>
            <person name="Young S.K."/>
            <person name="Zeng Q."/>
            <person name="Gargeya S."/>
            <person name="Fitzgerald M."/>
            <person name="Haas B."/>
            <person name="Abouelleil A."/>
            <person name="Alvarado L."/>
            <person name="Arachchi H.M."/>
            <person name="Berlin A."/>
            <person name="Brown A."/>
            <person name="Chapman S.B."/>
            <person name="Chen Z."/>
            <person name="Dunbar C."/>
            <person name="Freedman E."/>
            <person name="Gearin G."/>
            <person name="Gellesch M."/>
            <person name="Goldberg J."/>
            <person name="Griggs A."/>
            <person name="Gujja S."/>
            <person name="Heiman D."/>
            <person name="Howarth C."/>
            <person name="Larson L."/>
            <person name="Lui A."/>
            <person name="MacDonald P.J.P."/>
            <person name="Montmayeur A."/>
            <person name="Murphy C."/>
            <person name="Neiman D."/>
            <person name="Pearson M."/>
            <person name="Priest M."/>
            <person name="Roberts A."/>
            <person name="Saif S."/>
            <person name="Shea T."/>
            <person name="Shenoy N."/>
            <person name="Sisk P."/>
            <person name="Stolte C."/>
            <person name="Sykes S."/>
            <person name="Wortman J."/>
            <person name="Nusbaum C."/>
            <person name="Birren B."/>
        </authorList>
    </citation>
    <scope>NUCLEOTIDE SEQUENCE [LARGE SCALE GENOMIC DNA]</scope>
    <source>
        <strain evidence="3 4">WAL-18680</strain>
    </source>
</reference>
<evidence type="ECO:0000256" key="1">
    <source>
        <dbReference type="ARBA" id="ARBA00023125"/>
    </source>
</evidence>
<keyword evidence="4" id="KW-1185">Reference proteome</keyword>
<dbReference type="RefSeq" id="WP_006779412.1">
    <property type="nucleotide sequence ID" value="NZ_JH379027.1"/>
</dbReference>
<sequence length="91" mass="11056">MEEKRYQYYFDDEHYLLSYVHDVYSYRYHWHDDMYELHIILTGSMEFVREGQKYFLQPNDVIIVSPGMGHATFALEPQTATLVLRFFCECL</sequence>
<comment type="caution">
    <text evidence="3">The sequence shown here is derived from an EMBL/GenBank/DDBJ whole genome shotgun (WGS) entry which is preliminary data.</text>
</comment>
<dbReference type="InterPro" id="IPR014710">
    <property type="entry name" value="RmlC-like_jellyroll"/>
</dbReference>
<dbReference type="EMBL" id="ADLN01000014">
    <property type="protein sequence ID" value="EHI60619.1"/>
    <property type="molecule type" value="Genomic_DNA"/>
</dbReference>
<name>G5ID54_9FIRM</name>
<protein>
    <recommendedName>
        <fullName evidence="2">AraC-type arabinose-binding/dimerisation domain-containing protein</fullName>
    </recommendedName>
</protein>
<gene>
    <name evidence="3" type="ORF">HMPREF9473_01428</name>
</gene>
<dbReference type="CDD" id="cd02208">
    <property type="entry name" value="cupin_RmlC-like"/>
    <property type="match status" value="1"/>
</dbReference>
<evidence type="ECO:0000313" key="4">
    <source>
        <dbReference type="Proteomes" id="UP000005384"/>
    </source>
</evidence>
<dbReference type="InterPro" id="IPR003313">
    <property type="entry name" value="AraC-bd"/>
</dbReference>
<accession>G5ID54</accession>
<dbReference type="Pfam" id="PF02311">
    <property type="entry name" value="AraC_binding"/>
    <property type="match status" value="1"/>
</dbReference>
<evidence type="ECO:0000313" key="3">
    <source>
        <dbReference type="EMBL" id="EHI60619.1"/>
    </source>
</evidence>
<dbReference type="PATRIC" id="fig|742737.3.peg.1442"/>
<keyword evidence="1" id="KW-0238">DNA-binding</keyword>
<dbReference type="GO" id="GO:0003677">
    <property type="term" value="F:DNA binding"/>
    <property type="evidence" value="ECO:0007669"/>
    <property type="project" value="UniProtKB-KW"/>
</dbReference>
<dbReference type="Proteomes" id="UP000005384">
    <property type="component" value="Unassembled WGS sequence"/>
</dbReference>
<dbReference type="SUPFAM" id="SSF51182">
    <property type="entry name" value="RmlC-like cupins"/>
    <property type="match status" value="1"/>
</dbReference>
<dbReference type="InterPro" id="IPR011051">
    <property type="entry name" value="RmlC_Cupin_sf"/>
</dbReference>
<evidence type="ECO:0000259" key="2">
    <source>
        <dbReference type="Pfam" id="PF02311"/>
    </source>
</evidence>
<organism evidence="3 4">
    <name type="scientific">Hungatella hathewayi WAL-18680</name>
    <dbReference type="NCBI Taxonomy" id="742737"/>
    <lineage>
        <taxon>Bacteria</taxon>
        <taxon>Bacillati</taxon>
        <taxon>Bacillota</taxon>
        <taxon>Clostridia</taxon>
        <taxon>Lachnospirales</taxon>
        <taxon>Lachnospiraceae</taxon>
        <taxon>Hungatella</taxon>
    </lineage>
</organism>
<feature type="domain" description="AraC-type arabinose-binding/dimerisation" evidence="2">
    <location>
        <begin position="21"/>
        <end position="71"/>
    </location>
</feature>
<dbReference type="Gene3D" id="2.60.120.10">
    <property type="entry name" value="Jelly Rolls"/>
    <property type="match status" value="1"/>
</dbReference>
<dbReference type="GO" id="GO:0006355">
    <property type="term" value="P:regulation of DNA-templated transcription"/>
    <property type="evidence" value="ECO:0007669"/>
    <property type="project" value="InterPro"/>
</dbReference>